<keyword evidence="3" id="KW-0732">Signal</keyword>
<evidence type="ECO:0000259" key="4">
    <source>
        <dbReference type="Pfam" id="PF04536"/>
    </source>
</evidence>
<keyword evidence="2" id="KW-0812">Transmembrane</keyword>
<keyword evidence="2" id="KW-0472">Membrane</keyword>
<evidence type="ECO:0000313" key="6">
    <source>
        <dbReference type="Proteomes" id="UP001183794"/>
    </source>
</evidence>
<comment type="caution">
    <text evidence="5">The sequence shown here is derived from an EMBL/GenBank/DDBJ whole genome shotgun (WGS) entry which is preliminary data.</text>
</comment>
<dbReference type="RefSeq" id="WP_310170056.1">
    <property type="nucleotide sequence ID" value="NZ_BAABHE010000002.1"/>
</dbReference>
<name>A0ABU2AWY7_9MICC</name>
<feature type="domain" description="TPM" evidence="4">
    <location>
        <begin position="38"/>
        <end position="155"/>
    </location>
</feature>
<evidence type="ECO:0000256" key="3">
    <source>
        <dbReference type="SAM" id="SignalP"/>
    </source>
</evidence>
<gene>
    <name evidence="5" type="ORF">J2S62_000109</name>
</gene>
<feature type="region of interest" description="Disordered" evidence="1">
    <location>
        <begin position="201"/>
        <end position="221"/>
    </location>
</feature>
<evidence type="ECO:0000313" key="5">
    <source>
        <dbReference type="EMBL" id="MDR7345852.1"/>
    </source>
</evidence>
<reference evidence="5 6" key="1">
    <citation type="submission" date="2023-07" db="EMBL/GenBank/DDBJ databases">
        <title>Sequencing the genomes of 1000 actinobacteria strains.</title>
        <authorList>
            <person name="Klenk H.-P."/>
        </authorList>
    </citation>
    <scope>NUCLEOTIDE SEQUENCE [LARGE SCALE GENOMIC DNA]</scope>
    <source>
        <strain evidence="5 6">DSM 22966</strain>
    </source>
</reference>
<dbReference type="EMBL" id="JAVDYJ010000001">
    <property type="protein sequence ID" value="MDR7345852.1"/>
    <property type="molecule type" value="Genomic_DNA"/>
</dbReference>
<evidence type="ECO:0000256" key="1">
    <source>
        <dbReference type="SAM" id="MobiDB-lite"/>
    </source>
</evidence>
<feature type="transmembrane region" description="Helical" evidence="2">
    <location>
        <begin position="176"/>
        <end position="194"/>
    </location>
</feature>
<organism evidence="5 6">
    <name type="scientific">Enteractinococcus fodinae</name>
    <dbReference type="NCBI Taxonomy" id="684663"/>
    <lineage>
        <taxon>Bacteria</taxon>
        <taxon>Bacillati</taxon>
        <taxon>Actinomycetota</taxon>
        <taxon>Actinomycetes</taxon>
        <taxon>Micrococcales</taxon>
        <taxon>Micrococcaceae</taxon>
    </lineage>
</organism>
<dbReference type="Proteomes" id="UP001183794">
    <property type="component" value="Unassembled WGS sequence"/>
</dbReference>
<keyword evidence="2" id="KW-1133">Transmembrane helix</keyword>
<dbReference type="Pfam" id="PF04536">
    <property type="entry name" value="TPM_phosphatase"/>
    <property type="match status" value="1"/>
</dbReference>
<dbReference type="InterPro" id="IPR007621">
    <property type="entry name" value="TPM_dom"/>
</dbReference>
<sequence>MTIRTFGMALLTSCLMIFGFLAPAHAADPVTIPPGTFVVDEADVLSPSEEDALEDQVRELQSEHGATLFVIYVPTFENPDEPEAWVQQVAEQKQLGSNDNILAIATDDRLYNFVAHSDGPFREYQSAIDREYILPALSNSDWYGAGAGAVEGLATAATGDVGAGPGAAQDGGAGGGLLWLLIPVGILVAVFIWYQSSQRRKQRRRPVEQPAPEDPRDAMPIPELRTQAGSALIQADDAIKVAEQEIGFAQASYGDRAVEVFQRDLQEAKDHMQQSFQLQHQLDDHIPDTEEDQRAWLKEILDRSAQVVTALQEHEQDFATLRDLEKNAPEALERVKGVFAPLPGQLDQAIGTVEDLSASYDAAALEEGVDNLEQAKGLLDFGQERIREAEQQLQDGQLSRAAWSIHETENATQELQELFASIRQLPAHLDQAQRQLGIELGQAENMLAEAKNFAAQHRTDSSFSAQIAALEQTADRIGAQVPSRHPVRDLDQLEDTLDPVVEALQPLRDHQQQVEVARRDFEPTMDRARSSIDAADDYIRRRRGAVRHDARTKLSAAQMHFNTALQLRNQDPVQALSEAQKAVQLGRRAQQLAEENYTDFNQHYGGPRGGGGSNMSAVLGGILLGQILGGGGSSGGGGMFGGGSSGGGGGFFGGSGGGFGGGIGGGFGGGSGGSF</sequence>
<protein>
    <submittedName>
        <fullName evidence="5">Membrane protein YgcG/ABC-type transporter Mla subunit MlaD</fullName>
    </submittedName>
</protein>
<dbReference type="Gene3D" id="3.10.310.50">
    <property type="match status" value="1"/>
</dbReference>
<evidence type="ECO:0000256" key="2">
    <source>
        <dbReference type="SAM" id="Phobius"/>
    </source>
</evidence>
<keyword evidence="6" id="KW-1185">Reference proteome</keyword>
<feature type="signal peptide" evidence="3">
    <location>
        <begin position="1"/>
        <end position="26"/>
    </location>
</feature>
<feature type="chain" id="PRO_5045803577" evidence="3">
    <location>
        <begin position="27"/>
        <end position="675"/>
    </location>
</feature>
<proteinExistence type="predicted"/>
<accession>A0ABU2AWY7</accession>